<sequence length="74" mass="7841">MKASLGVTDPLTTGRACVLIISLSNSGSLAMLIALALPEAISVPRVKQTNSDKLVELGAKAYEHMDDNMIRNVS</sequence>
<organism evidence="2 3">
    <name type="scientific">Ogataea polymorpha</name>
    <dbReference type="NCBI Taxonomy" id="460523"/>
    <lineage>
        <taxon>Eukaryota</taxon>
        <taxon>Fungi</taxon>
        <taxon>Dikarya</taxon>
        <taxon>Ascomycota</taxon>
        <taxon>Saccharomycotina</taxon>
        <taxon>Pichiomycetes</taxon>
        <taxon>Pichiales</taxon>
        <taxon>Pichiaceae</taxon>
        <taxon>Ogataea</taxon>
    </lineage>
</organism>
<keyword evidence="3" id="KW-1185">Reference proteome</keyword>
<evidence type="ECO:0000313" key="3">
    <source>
        <dbReference type="Proteomes" id="UP000788993"/>
    </source>
</evidence>
<dbReference type="Proteomes" id="UP000788993">
    <property type="component" value="Unassembled WGS sequence"/>
</dbReference>
<proteinExistence type="predicted"/>
<dbReference type="EMBL" id="JAEUBD010000095">
    <property type="protein sequence ID" value="KAH3677731.1"/>
    <property type="molecule type" value="Genomic_DNA"/>
</dbReference>
<accession>A0A9P8TG92</accession>
<name>A0A9P8TG92_9ASCO</name>
<dbReference type="AlphaFoldDB" id="A0A9P8TG92"/>
<reference evidence="2" key="1">
    <citation type="journal article" date="2021" name="Open Biol.">
        <title>Shared evolutionary footprints suggest mitochondrial oxidative damage underlies multiple complex I losses in fungi.</title>
        <authorList>
            <person name="Schikora-Tamarit M.A."/>
            <person name="Marcet-Houben M."/>
            <person name="Nosek J."/>
            <person name="Gabaldon T."/>
        </authorList>
    </citation>
    <scope>NUCLEOTIDE SEQUENCE</scope>
    <source>
        <strain evidence="2">NCAIM Y.01608</strain>
    </source>
</reference>
<evidence type="ECO:0000256" key="1">
    <source>
        <dbReference type="SAM" id="Phobius"/>
    </source>
</evidence>
<feature type="transmembrane region" description="Helical" evidence="1">
    <location>
        <begin position="12"/>
        <end position="37"/>
    </location>
</feature>
<evidence type="ECO:0000313" key="2">
    <source>
        <dbReference type="EMBL" id="KAH3677731.1"/>
    </source>
</evidence>
<gene>
    <name evidence="2" type="ORF">OGATHE_000385</name>
</gene>
<keyword evidence="1" id="KW-0472">Membrane</keyword>
<keyword evidence="1" id="KW-0812">Transmembrane</keyword>
<keyword evidence="1" id="KW-1133">Transmembrane helix</keyword>
<protein>
    <submittedName>
        <fullName evidence="2">Uncharacterized protein</fullName>
    </submittedName>
</protein>
<comment type="caution">
    <text evidence="2">The sequence shown here is derived from an EMBL/GenBank/DDBJ whole genome shotgun (WGS) entry which is preliminary data.</text>
</comment>
<reference evidence="2" key="2">
    <citation type="submission" date="2021-01" db="EMBL/GenBank/DDBJ databases">
        <authorList>
            <person name="Schikora-Tamarit M.A."/>
        </authorList>
    </citation>
    <scope>NUCLEOTIDE SEQUENCE</scope>
    <source>
        <strain evidence="2">NCAIM Y.01608</strain>
    </source>
</reference>